<evidence type="ECO:0000313" key="2">
    <source>
        <dbReference type="EMBL" id="PQO43895.1"/>
    </source>
</evidence>
<evidence type="ECO:0000313" key="3">
    <source>
        <dbReference type="Proteomes" id="UP000237819"/>
    </source>
</evidence>
<sequence>MSHIESSLPTTLYYYKDPRGNFGDDLNPWIFPRLLGREFKFADFSSSEPTLIGIGTLLGQEFPEKVRKIVFSTGAGYGTSKPTASPNWDIRCVRGPLTAKLLGLDPKLAITDGAILLAALREHLPAPRTGLPSKIGVFLHHKSATERNWRPICEQAGLHYLDPHQSVEDTLAEMQSLDCIICEAMHGAIVADTLRIPWIPIKIYSHINEFKWNDWTRSLNLDFFPVSSPFPMSIPRLSTSRQVVNKAYHACVDFLTSKNVELSQWLRLVSRSDVRYLSADRDFNDRLERLVDLAGEL</sequence>
<dbReference type="Proteomes" id="UP000237819">
    <property type="component" value="Unassembled WGS sequence"/>
</dbReference>
<protein>
    <submittedName>
        <fullName evidence="2">Succinoglycan biosynthesis ketolase</fullName>
    </submittedName>
</protein>
<feature type="domain" description="Polysaccharide pyruvyl transferase" evidence="1">
    <location>
        <begin position="62"/>
        <end position="201"/>
    </location>
</feature>
<name>A0A2S8GHG1_9BACT</name>
<dbReference type="RefSeq" id="WP_105337651.1">
    <property type="nucleotide sequence ID" value="NZ_PUHZ01000022.1"/>
</dbReference>
<dbReference type="InterPro" id="IPR007345">
    <property type="entry name" value="Polysacch_pyruvyl_Trfase"/>
</dbReference>
<organism evidence="2 3">
    <name type="scientific">Blastopirellula marina</name>
    <dbReference type="NCBI Taxonomy" id="124"/>
    <lineage>
        <taxon>Bacteria</taxon>
        <taxon>Pseudomonadati</taxon>
        <taxon>Planctomycetota</taxon>
        <taxon>Planctomycetia</taxon>
        <taxon>Pirellulales</taxon>
        <taxon>Pirellulaceae</taxon>
        <taxon>Blastopirellula</taxon>
    </lineage>
</organism>
<comment type="caution">
    <text evidence="2">The sequence shown here is derived from an EMBL/GenBank/DDBJ whole genome shotgun (WGS) entry which is preliminary data.</text>
</comment>
<dbReference type="Pfam" id="PF04230">
    <property type="entry name" value="PS_pyruv_trans"/>
    <property type="match status" value="1"/>
</dbReference>
<reference evidence="2 3" key="1">
    <citation type="submission" date="2018-02" db="EMBL/GenBank/DDBJ databases">
        <title>Comparative genomes isolates from brazilian mangrove.</title>
        <authorList>
            <person name="Araujo J.E."/>
            <person name="Taketani R.G."/>
            <person name="Silva M.C.P."/>
            <person name="Loureco M.V."/>
            <person name="Andreote F.D."/>
        </authorList>
    </citation>
    <scope>NUCLEOTIDE SEQUENCE [LARGE SCALE GENOMIC DNA]</scope>
    <source>
        <strain evidence="2 3">Nap-Phe MGV</strain>
    </source>
</reference>
<dbReference type="EMBL" id="PUHZ01000022">
    <property type="protein sequence ID" value="PQO43895.1"/>
    <property type="molecule type" value="Genomic_DNA"/>
</dbReference>
<evidence type="ECO:0000259" key="1">
    <source>
        <dbReference type="Pfam" id="PF04230"/>
    </source>
</evidence>
<proteinExistence type="predicted"/>
<dbReference type="OrthoDB" id="9803627at2"/>
<gene>
    <name evidence="2" type="ORF">C5Y93_22175</name>
</gene>
<dbReference type="AlphaFoldDB" id="A0A2S8GHG1"/>
<accession>A0A2S8GHG1</accession>